<evidence type="ECO:0000256" key="1">
    <source>
        <dbReference type="ARBA" id="ARBA00000830"/>
    </source>
</evidence>
<sequence>MMNFDAIAFDLDGTLVDSAPDIAHALNAGLDEVRLQRFDLARVRGWIGDGPDALIARAMNAQDLDAVSTALLTPRVRAAFDRATLAAPLQHGQVYDGIAELLAQLKPHRPLAVVTNKPTRLARAVLEAAGLLDCFATVHGADTKAQRKPSPLLLENAADQLGVSTGRLLMVGDSILDLRAAHAAGAQAALVQWGYGHLTVPETLDAWRVATPAQLAARLHLQSAPCAQNT</sequence>
<dbReference type="InterPro" id="IPR050155">
    <property type="entry name" value="HAD-like_hydrolase_sf"/>
</dbReference>
<evidence type="ECO:0000313" key="6">
    <source>
        <dbReference type="Proteomes" id="UP000000366"/>
    </source>
</evidence>
<dbReference type="PANTHER" id="PTHR43434:SF1">
    <property type="entry name" value="PHOSPHOGLYCOLATE PHOSPHATASE"/>
    <property type="match status" value="1"/>
</dbReference>
<dbReference type="eggNOG" id="COG0546">
    <property type="taxonomic scope" value="Bacteria"/>
</dbReference>
<dbReference type="GO" id="GO:0005829">
    <property type="term" value="C:cytosol"/>
    <property type="evidence" value="ECO:0007669"/>
    <property type="project" value="TreeGrafter"/>
</dbReference>
<evidence type="ECO:0000256" key="3">
    <source>
        <dbReference type="ARBA" id="ARBA00006171"/>
    </source>
</evidence>
<dbReference type="GO" id="GO:0008967">
    <property type="term" value="F:phosphoglycolate phosphatase activity"/>
    <property type="evidence" value="ECO:0007669"/>
    <property type="project" value="UniProtKB-EC"/>
</dbReference>
<dbReference type="HOGENOM" id="CLU_045011_19_1_4"/>
<dbReference type="InterPro" id="IPR023214">
    <property type="entry name" value="HAD_sf"/>
</dbReference>
<dbReference type="Pfam" id="PF00702">
    <property type="entry name" value="Hydrolase"/>
    <property type="match status" value="1"/>
</dbReference>
<dbReference type="AlphaFoldDB" id="A2SJK2"/>
<dbReference type="PANTHER" id="PTHR43434">
    <property type="entry name" value="PHOSPHOGLYCOLATE PHOSPHATASE"/>
    <property type="match status" value="1"/>
</dbReference>
<dbReference type="SFLD" id="SFLDS00003">
    <property type="entry name" value="Haloacid_Dehalogenase"/>
    <property type="match status" value="1"/>
</dbReference>
<evidence type="ECO:0000256" key="4">
    <source>
        <dbReference type="ARBA" id="ARBA00013078"/>
    </source>
</evidence>
<evidence type="ECO:0000313" key="5">
    <source>
        <dbReference type="EMBL" id="ABM95741.1"/>
    </source>
</evidence>
<organism evidence="5 6">
    <name type="scientific">Methylibium petroleiphilum (strain ATCC BAA-1232 / LMG 22953 / PM1)</name>
    <dbReference type="NCBI Taxonomy" id="420662"/>
    <lineage>
        <taxon>Bacteria</taxon>
        <taxon>Pseudomonadati</taxon>
        <taxon>Pseudomonadota</taxon>
        <taxon>Betaproteobacteria</taxon>
        <taxon>Burkholderiales</taxon>
        <taxon>Sphaerotilaceae</taxon>
        <taxon>Methylibium</taxon>
    </lineage>
</organism>
<reference evidence="5 6" key="1">
    <citation type="journal article" date="2007" name="J. Bacteriol.">
        <title>Whole-genome analysis of the methyl tert-butyl ether-degrading beta-proteobacterium Methylibium petroleiphilum PM1.</title>
        <authorList>
            <person name="Kane S.R."/>
            <person name="Chakicherla A.Y."/>
            <person name="Chain P.S.G."/>
            <person name="Schmidt R."/>
            <person name="Shin M.W."/>
            <person name="Legler T.C."/>
            <person name="Scow K.M."/>
            <person name="Larimer F.W."/>
            <person name="Lucas S.M."/>
            <person name="Richardson P.M."/>
            <person name="Hristova K.R."/>
        </authorList>
    </citation>
    <scope>NUCLEOTIDE SEQUENCE [LARGE SCALE GENOMIC DNA]</scope>
    <source>
        <strain evidence="6">ATCC BAA-1232 / LMG 22953 / PM1</strain>
    </source>
</reference>
<dbReference type="InterPro" id="IPR036412">
    <property type="entry name" value="HAD-like_sf"/>
</dbReference>
<comment type="similarity">
    <text evidence="3">Belongs to the HAD-like hydrolase superfamily. CbbY/CbbZ/Gph/YieH family.</text>
</comment>
<dbReference type="RefSeq" id="WP_011830370.1">
    <property type="nucleotide sequence ID" value="NC_008825.1"/>
</dbReference>
<dbReference type="GO" id="GO:0006281">
    <property type="term" value="P:DNA repair"/>
    <property type="evidence" value="ECO:0007669"/>
    <property type="project" value="TreeGrafter"/>
</dbReference>
<keyword evidence="6" id="KW-1185">Reference proteome</keyword>
<dbReference type="InterPro" id="IPR006439">
    <property type="entry name" value="HAD-SF_hydro_IA"/>
</dbReference>
<keyword evidence="5" id="KW-0378">Hydrolase</keyword>
<dbReference type="SUPFAM" id="SSF56784">
    <property type="entry name" value="HAD-like"/>
    <property type="match status" value="1"/>
</dbReference>
<name>A2SJK2_METPP</name>
<protein>
    <recommendedName>
        <fullName evidence="4">phosphoglycolate phosphatase</fullName>
        <ecNumber evidence="4">3.1.3.18</ecNumber>
    </recommendedName>
</protein>
<proteinExistence type="inferred from homology"/>
<dbReference type="Proteomes" id="UP000000366">
    <property type="component" value="Chromosome"/>
</dbReference>
<gene>
    <name evidence="5" type="primary">cbbZ</name>
    <name evidence="5" type="ordered locus">Mpe_A2787</name>
</gene>
<dbReference type="Gene3D" id="1.10.150.240">
    <property type="entry name" value="Putative phosphatase, domain 2"/>
    <property type="match status" value="1"/>
</dbReference>
<dbReference type="EC" id="3.1.3.18" evidence="4"/>
<comment type="pathway">
    <text evidence="2">Organic acid metabolism; glycolate biosynthesis; glycolate from 2-phosphoglycolate: step 1/1.</text>
</comment>
<comment type="catalytic activity">
    <reaction evidence="1">
        <text>2-phosphoglycolate + H2O = glycolate + phosphate</text>
        <dbReference type="Rhea" id="RHEA:14369"/>
        <dbReference type="ChEBI" id="CHEBI:15377"/>
        <dbReference type="ChEBI" id="CHEBI:29805"/>
        <dbReference type="ChEBI" id="CHEBI:43474"/>
        <dbReference type="ChEBI" id="CHEBI:58033"/>
        <dbReference type="EC" id="3.1.3.18"/>
    </reaction>
</comment>
<accession>A2SJK2</accession>
<dbReference type="SFLD" id="SFLDG01129">
    <property type="entry name" value="C1.5:_HAD__Beta-PGM__Phosphata"/>
    <property type="match status" value="1"/>
</dbReference>
<dbReference type="EMBL" id="CP000555">
    <property type="protein sequence ID" value="ABM95741.1"/>
    <property type="molecule type" value="Genomic_DNA"/>
</dbReference>
<dbReference type="KEGG" id="mpt:Mpe_A2787"/>
<dbReference type="InterPro" id="IPR023198">
    <property type="entry name" value="PGP-like_dom2"/>
</dbReference>
<dbReference type="Gene3D" id="3.40.50.1000">
    <property type="entry name" value="HAD superfamily/HAD-like"/>
    <property type="match status" value="1"/>
</dbReference>
<evidence type="ECO:0000256" key="2">
    <source>
        <dbReference type="ARBA" id="ARBA00004818"/>
    </source>
</evidence>
<dbReference type="NCBIfam" id="TIGR01549">
    <property type="entry name" value="HAD-SF-IA-v1"/>
    <property type="match status" value="1"/>
</dbReference>
<dbReference type="STRING" id="420662.Mpe_A2787"/>